<dbReference type="GO" id="GO:0003700">
    <property type="term" value="F:DNA-binding transcription factor activity"/>
    <property type="evidence" value="ECO:0007669"/>
    <property type="project" value="InterPro"/>
</dbReference>
<dbReference type="PROSITE" id="PS01124">
    <property type="entry name" value="HTH_ARAC_FAMILY_2"/>
    <property type="match status" value="1"/>
</dbReference>
<dbReference type="InterPro" id="IPR032687">
    <property type="entry name" value="AraC-type_N"/>
</dbReference>
<dbReference type="EMBL" id="JACHTE010000004">
    <property type="protein sequence ID" value="MBB1088311.1"/>
    <property type="molecule type" value="Genomic_DNA"/>
</dbReference>
<evidence type="ECO:0000256" key="3">
    <source>
        <dbReference type="ARBA" id="ARBA00023163"/>
    </source>
</evidence>
<dbReference type="SMART" id="SM00342">
    <property type="entry name" value="HTH_ARAC"/>
    <property type="match status" value="1"/>
</dbReference>
<evidence type="ECO:0000259" key="4">
    <source>
        <dbReference type="PROSITE" id="PS01124"/>
    </source>
</evidence>
<protein>
    <submittedName>
        <fullName evidence="5">AraC family transcriptional regulator</fullName>
    </submittedName>
</protein>
<dbReference type="AlphaFoldDB" id="A0A7W3U3L6"/>
<keyword evidence="6" id="KW-1185">Reference proteome</keyword>
<comment type="caution">
    <text evidence="5">The sequence shown here is derived from an EMBL/GenBank/DDBJ whole genome shotgun (WGS) entry which is preliminary data.</text>
</comment>
<dbReference type="InterPro" id="IPR009057">
    <property type="entry name" value="Homeodomain-like_sf"/>
</dbReference>
<keyword evidence="2" id="KW-0238">DNA-binding</keyword>
<evidence type="ECO:0000313" key="6">
    <source>
        <dbReference type="Proteomes" id="UP000552587"/>
    </source>
</evidence>
<dbReference type="SUPFAM" id="SSF46689">
    <property type="entry name" value="Homeodomain-like"/>
    <property type="match status" value="1"/>
</dbReference>
<dbReference type="Proteomes" id="UP000552587">
    <property type="component" value="Unassembled WGS sequence"/>
</dbReference>
<accession>A0A7W3U3L6</accession>
<dbReference type="Pfam" id="PF12833">
    <property type="entry name" value="HTH_18"/>
    <property type="match status" value="1"/>
</dbReference>
<dbReference type="GO" id="GO:0000976">
    <property type="term" value="F:transcription cis-regulatory region binding"/>
    <property type="evidence" value="ECO:0007669"/>
    <property type="project" value="TreeGrafter"/>
</dbReference>
<reference evidence="5 6" key="1">
    <citation type="submission" date="2020-07" db="EMBL/GenBank/DDBJ databases">
        <authorList>
            <person name="Xu S."/>
            <person name="Li A."/>
        </authorList>
    </citation>
    <scope>NUCLEOTIDE SEQUENCE [LARGE SCALE GENOMIC DNA]</scope>
    <source>
        <strain evidence="5 6">SG-8</strain>
    </source>
</reference>
<keyword evidence="3" id="KW-0804">Transcription</keyword>
<dbReference type="RefSeq" id="WP_182669075.1">
    <property type="nucleotide sequence ID" value="NZ_JACHTE010000004.1"/>
</dbReference>
<feature type="domain" description="HTH araC/xylS-type" evidence="4">
    <location>
        <begin position="251"/>
        <end position="348"/>
    </location>
</feature>
<name>A0A7W3U3L6_9GAMM</name>
<keyword evidence="1" id="KW-0805">Transcription regulation</keyword>
<dbReference type="GO" id="GO:0005829">
    <property type="term" value="C:cytosol"/>
    <property type="evidence" value="ECO:0007669"/>
    <property type="project" value="TreeGrafter"/>
</dbReference>
<dbReference type="PANTHER" id="PTHR47894:SF1">
    <property type="entry name" value="HTH-TYPE TRANSCRIPTIONAL REGULATOR VQSM"/>
    <property type="match status" value="1"/>
</dbReference>
<dbReference type="Pfam" id="PF12625">
    <property type="entry name" value="Arabinose_bd"/>
    <property type="match status" value="1"/>
</dbReference>
<organism evidence="5 6">
    <name type="scientific">Marilutibacter penaei</name>
    <dbReference type="NCBI Taxonomy" id="2759900"/>
    <lineage>
        <taxon>Bacteria</taxon>
        <taxon>Pseudomonadati</taxon>
        <taxon>Pseudomonadota</taxon>
        <taxon>Gammaproteobacteria</taxon>
        <taxon>Lysobacterales</taxon>
        <taxon>Lysobacteraceae</taxon>
        <taxon>Marilutibacter</taxon>
    </lineage>
</organism>
<dbReference type="Gene3D" id="1.10.10.60">
    <property type="entry name" value="Homeodomain-like"/>
    <property type="match status" value="1"/>
</dbReference>
<gene>
    <name evidence="5" type="ORF">H4F99_07370</name>
</gene>
<evidence type="ECO:0000313" key="5">
    <source>
        <dbReference type="EMBL" id="MBB1088311.1"/>
    </source>
</evidence>
<dbReference type="InterPro" id="IPR018060">
    <property type="entry name" value="HTH_AraC"/>
</dbReference>
<evidence type="ECO:0000256" key="1">
    <source>
        <dbReference type="ARBA" id="ARBA00023015"/>
    </source>
</evidence>
<evidence type="ECO:0000256" key="2">
    <source>
        <dbReference type="ARBA" id="ARBA00023125"/>
    </source>
</evidence>
<sequence>MSNHGSTAHIQAGGGRIKSGIVAALVGRAGELGVDCADWFAGMPFAAADVKPESPIYLSYRQACEVVRRALRSLPGSAHGLEIGYRQDVGHFGLVGLAMLTANNFGEALELGIQFAPVTGAMMELRSEPWQAGEQAGIAVAARMRTHDPDIEPFLNEELFASCMMLSRGLLGPDFTLESAEFSYPMPAHADAYPALFGCEVRFNAPANRVRIHRRWLQRPMPAHNPATARHVLALCREQMPAEQPSRQIVGAVEQLLRLQVADAPRLTDIAAELHLTERTLRRHLQEAGTHFKALHDQVRREAAETLLRTPGVPIAEVGASVGFADAREFRRAFKRWTGHSPREARHGKT</sequence>
<dbReference type="PANTHER" id="PTHR47894">
    <property type="entry name" value="HTH-TYPE TRANSCRIPTIONAL REGULATOR GADX"/>
    <property type="match status" value="1"/>
</dbReference>
<proteinExistence type="predicted"/>